<name>A0A0B2VLM5_TOXCA</name>
<evidence type="ECO:0000313" key="11">
    <source>
        <dbReference type="EMBL" id="KHN81935.1"/>
    </source>
</evidence>
<dbReference type="Proteomes" id="UP000031036">
    <property type="component" value="Unassembled WGS sequence"/>
</dbReference>
<comment type="caution">
    <text evidence="11">The sequence shown here is derived from an EMBL/GenBank/DDBJ whole genome shotgun (WGS) entry which is preliminary data.</text>
</comment>
<dbReference type="AlphaFoldDB" id="A0A0B2VLM5"/>
<dbReference type="STRING" id="6265.A0A0B2VLM5"/>
<evidence type="ECO:0000256" key="8">
    <source>
        <dbReference type="ARBA" id="ARBA00048552"/>
    </source>
</evidence>
<dbReference type="GO" id="GO:0006390">
    <property type="term" value="P:mitochondrial transcription"/>
    <property type="evidence" value="ECO:0007669"/>
    <property type="project" value="TreeGrafter"/>
</dbReference>
<dbReference type="InterPro" id="IPR037159">
    <property type="entry name" value="RNA_POL_N_sf"/>
</dbReference>
<dbReference type="EC" id="2.7.7.6" evidence="2 9"/>
<keyword evidence="3 9" id="KW-0240">DNA-directed RNA polymerase</keyword>
<sequence>MPWYSCRKVCAWLRWFKKIHMKPPLCFTPAILCRRYAGYVRMLLQRYVTSKAPVFAKNVASTSTCNGNEGSVPKIKRSKSSAVPAWELEAVRELSNELRHSRLNFSAIMNKKAAQSQLIRYAVNDEYASMVAYVMQFVEAIDKNSVHYRGDDQFFAICLLLSARGMRSYSKNVTSADSAEAISLFYTVSALLEKMPVLGGNTRMAWIIVLDRMENWVDMRSIDERSPDIDRTLIDLQRKIARKVRGWLPKENRLLFSSDDHKIISRRLMQMTGKTIGTNEVKREDYGYDRNLKLVDDLRMEANEKEYLGSPFSSLRITKEEYMTMLGEQLSLESSHCLRVRNFCRVSDTVTAEQLIDRWRWKEAIETTLKQQLLQLRQFPLKGYMSVLNVSEVASLVLTSVLAMCGQGQHLIAYSVFEYALAAPVLEVLHRKFIDKLIEDKQQLCEEIFSEYVRYFVEPALPRRYKLREWWMECCRVARVDPVLQLPFHDFHAETRRQLGSFLLDVVIESCTFPVTSKEHSPSVKEQRARAFGIRNVVIEEESAFSEDGKVDLSKMVALNIRMMDMLSEHQFEWLLFPSYNLPMKIPPRPWIDYGDGGPAYTKCSDVLRNLPEYPRTIIGDEVRRRIRKKSQARPIFDALNDLGATPWRINTAMLDILIEFFKMTADASRADMLHRLAIPLRSDTVEVPDFVATFGENVRVDEIPSEKWREYSKSKYQAVKKRNELNSLWYWLMYRLVMAEHFRNDVLFFPHNMDFRGRVYPISPYLSHMGDDINRSLLRFAEGKQLGDEGFRWLKLHCINLTGHLKKESIANRFTFFDKTLPKILDSANNPINGERWWMDSDEPWQTLAACIEIRDALKSGKQLGDEGFRWLKLHCINLTGHLKKESIANRFTFFDKTLPKILDSANNPINGERWWMDSDEPWQTLAACIEIRDALKSGNPSTFVSHLPIHQDGSCNGLQHYAALGRDRQGGSEVNLLPSPFPADVYSSVAKRCFFRVEKKRLEDEKSNDPNVKELAVALRTALPDSVPRKVIKQTVMTTVYGVTMYGATQQIKRQLKALEIDNEQLGRFAAYLAHKTFASLHDAFTSSMQLKDWFRCCARSIVSLMRPVEWETPLGLPVMQPYLKLQKKHNKLCLLPVMMKQVNAFPPNFVHSLDSTHMMLTSLHCHRLGITFAAVHDCYWTHACHVDRMNVLCREQFIHLHKQPLVQQCAKFFVEKYLPPRRHKAMSAEQLAHFQTVFTPSVKSGELDIEHVRGSVYFFS</sequence>
<dbReference type="SMART" id="SM01311">
    <property type="entry name" value="RPOL_N"/>
    <property type="match status" value="1"/>
</dbReference>
<proteinExistence type="inferred from homology"/>
<evidence type="ECO:0000256" key="6">
    <source>
        <dbReference type="ARBA" id="ARBA00022946"/>
    </source>
</evidence>
<feature type="domain" description="DNA-directed RNA polymerase N-terminal" evidence="10">
    <location>
        <begin position="327"/>
        <end position="645"/>
    </location>
</feature>
<accession>A0A0B2VLM5</accession>
<evidence type="ECO:0000256" key="7">
    <source>
        <dbReference type="ARBA" id="ARBA00023163"/>
    </source>
</evidence>
<dbReference type="PROSITE" id="PS00489">
    <property type="entry name" value="RNA_POL_PHAGE_2"/>
    <property type="match status" value="1"/>
</dbReference>
<gene>
    <name evidence="11" type="primary">Polrmt</name>
    <name evidence="11" type="ORF">Tcan_04853</name>
</gene>
<evidence type="ECO:0000256" key="5">
    <source>
        <dbReference type="ARBA" id="ARBA00022695"/>
    </source>
</evidence>
<evidence type="ECO:0000256" key="4">
    <source>
        <dbReference type="ARBA" id="ARBA00022679"/>
    </source>
</evidence>
<dbReference type="SUPFAM" id="SSF56672">
    <property type="entry name" value="DNA/RNA polymerases"/>
    <property type="match status" value="2"/>
</dbReference>
<dbReference type="GO" id="GO:0003899">
    <property type="term" value="F:DNA-directed RNA polymerase activity"/>
    <property type="evidence" value="ECO:0007669"/>
    <property type="project" value="UniProtKB-EC"/>
</dbReference>
<dbReference type="PANTHER" id="PTHR10102:SF0">
    <property type="entry name" value="DNA-DIRECTED RNA POLYMERASE, MITOCHONDRIAL"/>
    <property type="match status" value="1"/>
</dbReference>
<dbReference type="Gene3D" id="1.10.150.20">
    <property type="entry name" value="5' to 3' exonuclease, C-terminal subdomain"/>
    <property type="match status" value="1"/>
</dbReference>
<dbReference type="GO" id="GO:0034245">
    <property type="term" value="C:mitochondrial DNA-directed RNA polymerase complex"/>
    <property type="evidence" value="ECO:0007669"/>
    <property type="project" value="TreeGrafter"/>
</dbReference>
<dbReference type="OMA" id="NSLWCWL"/>
<reference evidence="11 12" key="1">
    <citation type="submission" date="2014-11" db="EMBL/GenBank/DDBJ databases">
        <title>Genetic blueprint of the zoonotic pathogen Toxocara canis.</title>
        <authorList>
            <person name="Zhu X.-Q."/>
            <person name="Korhonen P.K."/>
            <person name="Cai H."/>
            <person name="Young N.D."/>
            <person name="Nejsum P."/>
            <person name="von Samson-Himmelstjerna G."/>
            <person name="Boag P.R."/>
            <person name="Tan P."/>
            <person name="Li Q."/>
            <person name="Min J."/>
            <person name="Yang Y."/>
            <person name="Wang X."/>
            <person name="Fang X."/>
            <person name="Hall R.S."/>
            <person name="Hofmann A."/>
            <person name="Sternberg P.W."/>
            <person name="Jex A.R."/>
            <person name="Gasser R.B."/>
        </authorList>
    </citation>
    <scope>NUCLEOTIDE SEQUENCE [LARGE SCALE GENOMIC DNA]</scope>
    <source>
        <strain evidence="11">PN_DK_2014</strain>
    </source>
</reference>
<dbReference type="InterPro" id="IPR043502">
    <property type="entry name" value="DNA/RNA_pol_sf"/>
</dbReference>
<dbReference type="InterPro" id="IPR029262">
    <property type="entry name" value="RPOL_N"/>
</dbReference>
<keyword evidence="12" id="KW-1185">Reference proteome</keyword>
<dbReference type="Pfam" id="PF14700">
    <property type="entry name" value="RPOL_N"/>
    <property type="match status" value="1"/>
</dbReference>
<dbReference type="InterPro" id="IPR002092">
    <property type="entry name" value="DNA-dir_Rpol_phage-type"/>
</dbReference>
<dbReference type="Gene3D" id="1.10.1320.10">
    <property type="entry name" value="DNA-directed RNA polymerase, N-terminal domain"/>
    <property type="match status" value="1"/>
</dbReference>
<evidence type="ECO:0000256" key="9">
    <source>
        <dbReference type="RuleBase" id="RU003805"/>
    </source>
</evidence>
<evidence type="ECO:0000259" key="10">
    <source>
        <dbReference type="SMART" id="SM01311"/>
    </source>
</evidence>
<comment type="catalytic activity">
    <reaction evidence="8 9">
        <text>RNA(n) + a ribonucleoside 5'-triphosphate = RNA(n+1) + diphosphate</text>
        <dbReference type="Rhea" id="RHEA:21248"/>
        <dbReference type="Rhea" id="RHEA-COMP:14527"/>
        <dbReference type="Rhea" id="RHEA-COMP:17342"/>
        <dbReference type="ChEBI" id="CHEBI:33019"/>
        <dbReference type="ChEBI" id="CHEBI:61557"/>
        <dbReference type="ChEBI" id="CHEBI:140395"/>
        <dbReference type="EC" id="2.7.7.6"/>
    </reaction>
</comment>
<keyword evidence="6" id="KW-0809">Transit peptide</keyword>
<comment type="similarity">
    <text evidence="1 9">Belongs to the phage and mitochondrial RNA polymerase family.</text>
</comment>
<organism evidence="11 12">
    <name type="scientific">Toxocara canis</name>
    <name type="common">Canine roundworm</name>
    <dbReference type="NCBI Taxonomy" id="6265"/>
    <lineage>
        <taxon>Eukaryota</taxon>
        <taxon>Metazoa</taxon>
        <taxon>Ecdysozoa</taxon>
        <taxon>Nematoda</taxon>
        <taxon>Chromadorea</taxon>
        <taxon>Rhabditida</taxon>
        <taxon>Spirurina</taxon>
        <taxon>Ascaridomorpha</taxon>
        <taxon>Ascaridoidea</taxon>
        <taxon>Toxocaridae</taxon>
        <taxon>Toxocara</taxon>
    </lineage>
</organism>
<dbReference type="PANTHER" id="PTHR10102">
    <property type="entry name" value="DNA-DIRECTED RNA POLYMERASE, MITOCHONDRIAL"/>
    <property type="match status" value="1"/>
</dbReference>
<keyword evidence="4 9" id="KW-0808">Transferase</keyword>
<dbReference type="EMBL" id="JPKZ01001440">
    <property type="protein sequence ID" value="KHN81935.1"/>
    <property type="molecule type" value="Genomic_DNA"/>
</dbReference>
<dbReference type="GO" id="GO:0001018">
    <property type="term" value="F:mitochondrial promoter sequence-specific DNA binding"/>
    <property type="evidence" value="ECO:0007669"/>
    <property type="project" value="TreeGrafter"/>
</dbReference>
<evidence type="ECO:0000256" key="1">
    <source>
        <dbReference type="ARBA" id="ARBA00009493"/>
    </source>
</evidence>
<dbReference type="Pfam" id="PF00940">
    <property type="entry name" value="RNA_pol"/>
    <property type="match status" value="2"/>
</dbReference>
<protein>
    <recommendedName>
        <fullName evidence="2 9">DNA-directed RNA polymerase</fullName>
        <ecNumber evidence="2 9">2.7.7.6</ecNumber>
    </recommendedName>
</protein>
<evidence type="ECO:0000256" key="3">
    <source>
        <dbReference type="ARBA" id="ARBA00022478"/>
    </source>
</evidence>
<keyword evidence="5 9" id="KW-0548">Nucleotidyltransferase</keyword>
<keyword evidence="7 9" id="KW-0804">Transcription</keyword>
<dbReference type="Gene3D" id="1.10.287.280">
    <property type="match status" value="2"/>
</dbReference>
<dbReference type="InterPro" id="IPR046950">
    <property type="entry name" value="DNA-dir_Rpol_C_phage-type"/>
</dbReference>
<evidence type="ECO:0000313" key="12">
    <source>
        <dbReference type="Proteomes" id="UP000031036"/>
    </source>
</evidence>
<evidence type="ECO:0000256" key="2">
    <source>
        <dbReference type="ARBA" id="ARBA00012418"/>
    </source>
</evidence>
<dbReference type="FunFam" id="1.10.287.280:FF:000001">
    <property type="entry name" value="DNA-directed RNA polymerase"/>
    <property type="match status" value="2"/>
</dbReference>
<comment type="function">
    <text evidence="9">DNA-dependent RNA polymerase catalyzes the transcription of DNA into RNA using the four ribonucleoside triphosphates as substrates.</text>
</comment>
<dbReference type="OrthoDB" id="276422at2759"/>
<dbReference type="PROSITE" id="PS00900">
    <property type="entry name" value="RNA_POL_PHAGE_1"/>
    <property type="match status" value="1"/>
</dbReference>